<feature type="compositionally biased region" description="Polar residues" evidence="1">
    <location>
        <begin position="31"/>
        <end position="60"/>
    </location>
</feature>
<evidence type="ECO:0000313" key="2">
    <source>
        <dbReference type="EMBL" id="MQM20379.1"/>
    </source>
</evidence>
<organism evidence="2 3">
    <name type="scientific">Colocasia esculenta</name>
    <name type="common">Wild taro</name>
    <name type="synonym">Arum esculentum</name>
    <dbReference type="NCBI Taxonomy" id="4460"/>
    <lineage>
        <taxon>Eukaryota</taxon>
        <taxon>Viridiplantae</taxon>
        <taxon>Streptophyta</taxon>
        <taxon>Embryophyta</taxon>
        <taxon>Tracheophyta</taxon>
        <taxon>Spermatophyta</taxon>
        <taxon>Magnoliopsida</taxon>
        <taxon>Liliopsida</taxon>
        <taxon>Araceae</taxon>
        <taxon>Aroideae</taxon>
        <taxon>Colocasieae</taxon>
        <taxon>Colocasia</taxon>
    </lineage>
</organism>
<feature type="non-terminal residue" evidence="2">
    <location>
        <position position="85"/>
    </location>
</feature>
<comment type="caution">
    <text evidence="2">The sequence shown here is derived from an EMBL/GenBank/DDBJ whole genome shotgun (WGS) entry which is preliminary data.</text>
</comment>
<dbReference type="EMBL" id="NMUH01009766">
    <property type="protein sequence ID" value="MQM20379.1"/>
    <property type="molecule type" value="Genomic_DNA"/>
</dbReference>
<reference evidence="2" key="1">
    <citation type="submission" date="2017-07" db="EMBL/GenBank/DDBJ databases">
        <title>Taro Niue Genome Assembly and Annotation.</title>
        <authorList>
            <person name="Atibalentja N."/>
            <person name="Keating K."/>
            <person name="Fields C.J."/>
        </authorList>
    </citation>
    <scope>NUCLEOTIDE SEQUENCE</scope>
    <source>
        <strain evidence="2">Niue_2</strain>
        <tissue evidence="2">Leaf</tissue>
    </source>
</reference>
<feature type="region of interest" description="Disordered" evidence="1">
    <location>
        <begin position="1"/>
        <end position="85"/>
    </location>
</feature>
<evidence type="ECO:0000256" key="1">
    <source>
        <dbReference type="SAM" id="MobiDB-lite"/>
    </source>
</evidence>
<dbReference type="AlphaFoldDB" id="A0A843XL59"/>
<feature type="compositionally biased region" description="Low complexity" evidence="1">
    <location>
        <begin position="1"/>
        <end position="13"/>
    </location>
</feature>
<sequence>MQEESSSAEASKQAPKEHKGFILVRPFPHGSPTSSPQPISWDFTNQGYSPPQGQYNTQHPSWSSSLSRARRSRSQSPGTNLSAVL</sequence>
<proteinExistence type="predicted"/>
<accession>A0A843XL59</accession>
<dbReference type="Proteomes" id="UP000652761">
    <property type="component" value="Unassembled WGS sequence"/>
</dbReference>
<keyword evidence="3" id="KW-1185">Reference proteome</keyword>
<protein>
    <submittedName>
        <fullName evidence="2">Uncharacterized protein</fullName>
    </submittedName>
</protein>
<evidence type="ECO:0000313" key="3">
    <source>
        <dbReference type="Proteomes" id="UP000652761"/>
    </source>
</evidence>
<name>A0A843XL59_COLES</name>
<gene>
    <name evidence="2" type="ORF">Taro_053397</name>
</gene>